<evidence type="ECO:0000256" key="1">
    <source>
        <dbReference type="ARBA" id="ARBA00001924"/>
    </source>
</evidence>
<keyword evidence="3" id="KW-0479">Metal-binding</keyword>
<evidence type="ECO:0000313" key="8">
    <source>
        <dbReference type="Proteomes" id="UP000599074"/>
    </source>
</evidence>
<feature type="domain" description="Oxidoreductase molybdopterin-binding" evidence="5">
    <location>
        <begin position="110"/>
        <end position="293"/>
    </location>
</feature>
<name>A0A8J3TE15_9ACTN</name>
<dbReference type="GO" id="GO:0008482">
    <property type="term" value="F:sulfite oxidase activity"/>
    <property type="evidence" value="ECO:0007669"/>
    <property type="project" value="TreeGrafter"/>
</dbReference>
<dbReference type="PRINTS" id="PR00407">
    <property type="entry name" value="EUMOPTERIN"/>
</dbReference>
<evidence type="ECO:0000259" key="6">
    <source>
        <dbReference type="Pfam" id="PF03404"/>
    </source>
</evidence>
<dbReference type="PANTHER" id="PTHR19372:SF7">
    <property type="entry name" value="SULFITE OXIDASE, MITOCHONDRIAL"/>
    <property type="match status" value="1"/>
</dbReference>
<dbReference type="AlphaFoldDB" id="A0A8J3TE15"/>
<dbReference type="InterPro" id="IPR006311">
    <property type="entry name" value="TAT_signal"/>
</dbReference>
<feature type="domain" description="Moybdenum cofactor oxidoreductase dimerisation" evidence="6">
    <location>
        <begin position="334"/>
        <end position="416"/>
    </location>
</feature>
<evidence type="ECO:0000313" key="7">
    <source>
        <dbReference type="EMBL" id="GII25088.1"/>
    </source>
</evidence>
<dbReference type="CDD" id="cd02110">
    <property type="entry name" value="SO_family_Moco_dimer"/>
    <property type="match status" value="1"/>
</dbReference>
<comment type="caution">
    <text evidence="7">The sequence shown here is derived from an EMBL/GenBank/DDBJ whole genome shotgun (WGS) entry which is preliminary data.</text>
</comment>
<dbReference type="InterPro" id="IPR005066">
    <property type="entry name" value="MoCF_OxRdtse_dimer"/>
</dbReference>
<dbReference type="GO" id="GO:0043546">
    <property type="term" value="F:molybdopterin cofactor binding"/>
    <property type="evidence" value="ECO:0007669"/>
    <property type="project" value="TreeGrafter"/>
</dbReference>
<dbReference type="InterPro" id="IPR000572">
    <property type="entry name" value="OxRdtase_Mopterin-bd_dom"/>
</dbReference>
<gene>
    <name evidence="7" type="ORF">Pme01_46850</name>
</gene>
<dbReference type="SUPFAM" id="SSF56524">
    <property type="entry name" value="Oxidoreductase molybdopterin-binding domain"/>
    <property type="match status" value="1"/>
</dbReference>
<keyword evidence="4" id="KW-0560">Oxidoreductase</keyword>
<dbReference type="GO" id="GO:0006790">
    <property type="term" value="P:sulfur compound metabolic process"/>
    <property type="evidence" value="ECO:0007669"/>
    <property type="project" value="TreeGrafter"/>
</dbReference>
<keyword evidence="2" id="KW-0500">Molybdenum</keyword>
<dbReference type="Pfam" id="PF03404">
    <property type="entry name" value="Mo-co_dimer"/>
    <property type="match status" value="1"/>
</dbReference>
<dbReference type="SUPFAM" id="SSF81296">
    <property type="entry name" value="E set domains"/>
    <property type="match status" value="1"/>
</dbReference>
<accession>A0A8J3TE15</accession>
<evidence type="ECO:0000256" key="2">
    <source>
        <dbReference type="ARBA" id="ARBA00022505"/>
    </source>
</evidence>
<dbReference type="Proteomes" id="UP000599074">
    <property type="component" value="Unassembled WGS sequence"/>
</dbReference>
<dbReference type="Gene3D" id="2.60.40.650">
    <property type="match status" value="1"/>
</dbReference>
<evidence type="ECO:0000256" key="3">
    <source>
        <dbReference type="ARBA" id="ARBA00022723"/>
    </source>
</evidence>
<evidence type="ECO:0008006" key="9">
    <source>
        <dbReference type="Google" id="ProtNLM"/>
    </source>
</evidence>
<evidence type="ECO:0000259" key="5">
    <source>
        <dbReference type="Pfam" id="PF00174"/>
    </source>
</evidence>
<dbReference type="Pfam" id="PF00174">
    <property type="entry name" value="Oxidored_molyb"/>
    <property type="match status" value="1"/>
</dbReference>
<comment type="cofactor">
    <cofactor evidence="1">
        <name>Mo-molybdopterin</name>
        <dbReference type="ChEBI" id="CHEBI:71302"/>
    </cofactor>
</comment>
<reference evidence="7" key="1">
    <citation type="submission" date="2021-01" db="EMBL/GenBank/DDBJ databases">
        <title>Whole genome shotgun sequence of Planosporangium mesophilum NBRC 109066.</title>
        <authorList>
            <person name="Komaki H."/>
            <person name="Tamura T."/>
        </authorList>
    </citation>
    <scope>NUCLEOTIDE SEQUENCE</scope>
    <source>
        <strain evidence="7">NBRC 109066</strain>
    </source>
</reference>
<sequence>MDRHDPLDEFDYDRARLARWRARQARDTVLSRRDFAQLAARVTAAAAGLTVATTGVTAAPARAEPPAGPILKPLPPELFTVYGSNAEMRWESMADQGLLVPADRFFVRNHTRTPVLDADTWRLRLFGTGLHGSPTAQAPIEFSYSDLLGLPAESLTAFIECAGNGRSFFTEQQQDQVSGTAWRLGAVGVAHWRGVRLATVLERAGLTRSAVDVLPQGLDPDFVSGGVNLGPVRRPLPVAKALHDVLLAYEMNGRPLPPDHGFPVRLIVPSWVGISSIKWVGQIEVSATPLFSPWNTQFYRLFGPEYPADGAPVIRQVVKSAFELAWNARLASGRTHLLRGRSWSGDGRIRHVEVSTDGGTSWRLARPISAGTDRAWQRWEFPWRPPTPGPYTLRARATDVTGATQPARTPYNTLGYLFGAVVAHPVTVT</sequence>
<protein>
    <recommendedName>
        <fullName evidence="9">Sulfite oxidase</fullName>
    </recommendedName>
</protein>
<dbReference type="InterPro" id="IPR014756">
    <property type="entry name" value="Ig_E-set"/>
</dbReference>
<evidence type="ECO:0000256" key="4">
    <source>
        <dbReference type="ARBA" id="ARBA00023002"/>
    </source>
</evidence>
<proteinExistence type="predicted"/>
<dbReference type="Gene3D" id="3.90.420.10">
    <property type="entry name" value="Oxidoreductase, molybdopterin-binding domain"/>
    <property type="match status" value="1"/>
</dbReference>
<dbReference type="RefSeq" id="WP_168116485.1">
    <property type="nucleotide sequence ID" value="NZ_BOON01000046.1"/>
</dbReference>
<dbReference type="PROSITE" id="PS51318">
    <property type="entry name" value="TAT"/>
    <property type="match status" value="1"/>
</dbReference>
<dbReference type="GO" id="GO:0030151">
    <property type="term" value="F:molybdenum ion binding"/>
    <property type="evidence" value="ECO:0007669"/>
    <property type="project" value="InterPro"/>
</dbReference>
<dbReference type="PANTHER" id="PTHR19372">
    <property type="entry name" value="SULFITE REDUCTASE"/>
    <property type="match status" value="1"/>
</dbReference>
<dbReference type="EMBL" id="BOON01000046">
    <property type="protein sequence ID" value="GII25088.1"/>
    <property type="molecule type" value="Genomic_DNA"/>
</dbReference>
<keyword evidence="8" id="KW-1185">Reference proteome</keyword>
<dbReference type="InterPro" id="IPR036374">
    <property type="entry name" value="OxRdtase_Mopterin-bd_sf"/>
</dbReference>
<dbReference type="InterPro" id="IPR008335">
    <property type="entry name" value="Mopterin_OxRdtase_euk"/>
</dbReference>
<organism evidence="7 8">
    <name type="scientific">Planosporangium mesophilum</name>
    <dbReference type="NCBI Taxonomy" id="689768"/>
    <lineage>
        <taxon>Bacteria</taxon>
        <taxon>Bacillati</taxon>
        <taxon>Actinomycetota</taxon>
        <taxon>Actinomycetes</taxon>
        <taxon>Micromonosporales</taxon>
        <taxon>Micromonosporaceae</taxon>
        <taxon>Planosporangium</taxon>
    </lineage>
</organism>
<dbReference type="GO" id="GO:0020037">
    <property type="term" value="F:heme binding"/>
    <property type="evidence" value="ECO:0007669"/>
    <property type="project" value="TreeGrafter"/>
</dbReference>